<comment type="caution">
    <text evidence="1">The sequence shown here is derived from an EMBL/GenBank/DDBJ whole genome shotgun (WGS) entry which is preliminary data.</text>
</comment>
<keyword evidence="2" id="KW-1185">Reference proteome</keyword>
<accession>A0ABN7SAX9</accession>
<evidence type="ECO:0000313" key="1">
    <source>
        <dbReference type="EMBL" id="CAG5093592.1"/>
    </source>
</evidence>
<dbReference type="Proteomes" id="UP000681526">
    <property type="component" value="Unassembled WGS sequence"/>
</dbReference>
<sequence length="256" mass="29742">MKKKIVFVIPFNNRYSSDAAGTADWIRSRIGIFMRYTLRSLLKQDTQRFQAFVLYRPQSEALIQAALAQHPPLPGHVSFVTKPVYEAKVAEAVKEYDLLYEVNLESDDMYHRSFVSLLERHVPKKSPVVLIPQYGYAYDSVQNRMARFFFWAPSFLTTVYPAEAYRAGLRLQLSQGYRSALTLPREFICVRQPIWINHVHSDNTGISFTRMSYWKLKGYTDAFSVPPWNNGARKAAHFGPEIADKNQIRRILNDYF</sequence>
<organism evidence="1 2">
    <name type="scientific">Thermobacillus xylanilyticus</name>
    <dbReference type="NCBI Taxonomy" id="76633"/>
    <lineage>
        <taxon>Bacteria</taxon>
        <taxon>Bacillati</taxon>
        <taxon>Bacillota</taxon>
        <taxon>Bacilli</taxon>
        <taxon>Bacillales</taxon>
        <taxon>Paenibacillaceae</taxon>
        <taxon>Thermobacillus</taxon>
    </lineage>
</organism>
<name>A0ABN7SAX9_THEXY</name>
<evidence type="ECO:0008006" key="3">
    <source>
        <dbReference type="Google" id="ProtNLM"/>
    </source>
</evidence>
<protein>
    <recommendedName>
        <fullName evidence="3">Rhamnosyl transferase</fullName>
    </recommendedName>
</protein>
<reference evidence="1 2" key="1">
    <citation type="submission" date="2021-04" db="EMBL/GenBank/DDBJ databases">
        <authorList>
            <person name="Rakotoarivonina H."/>
        </authorList>
    </citation>
    <scope>NUCLEOTIDE SEQUENCE [LARGE SCALE GENOMIC DNA]</scope>
    <source>
        <strain evidence="1 2">XE</strain>
    </source>
</reference>
<proteinExistence type="predicted"/>
<evidence type="ECO:0000313" key="2">
    <source>
        <dbReference type="Proteomes" id="UP000681526"/>
    </source>
</evidence>
<gene>
    <name evidence="1" type="primary">txxe 3538</name>
    <name evidence="1" type="ORF">TXXE_19990</name>
</gene>
<dbReference type="EMBL" id="CAJRAY010000106">
    <property type="protein sequence ID" value="CAG5093592.1"/>
    <property type="molecule type" value="Genomic_DNA"/>
</dbReference>
<dbReference type="RefSeq" id="WP_213487125.1">
    <property type="nucleotide sequence ID" value="NZ_CAJRAY010000106.1"/>
</dbReference>